<keyword evidence="3" id="KW-1185">Reference proteome</keyword>
<dbReference type="PANTHER" id="PTHR47074">
    <property type="entry name" value="BNAC02G40300D PROTEIN"/>
    <property type="match status" value="1"/>
</dbReference>
<protein>
    <recommendedName>
        <fullName evidence="1">RNase H type-1 domain-containing protein</fullName>
    </recommendedName>
</protein>
<dbReference type="Pfam" id="PF13456">
    <property type="entry name" value="RVT_3"/>
    <property type="match status" value="1"/>
</dbReference>
<name>A0ABR2QGD5_9ROSI</name>
<sequence length="153" mass="17050">MQETSLFSVHKSIAFIQSHYAELEALNNLPNTHLVVHHGEWSPPAANIIKLNFDAHFNYALHRSISGVIARNSLGRIMVVCAYPHISVADPFITEAKACETTVSFAIDLGFRQIQVEATHELARVDGQSTLPRYWFGTVLAVVEQAVQRDLDP</sequence>
<dbReference type="EMBL" id="JBBPBN010000039">
    <property type="protein sequence ID" value="KAK8999746.1"/>
    <property type="molecule type" value="Genomic_DNA"/>
</dbReference>
<organism evidence="2 3">
    <name type="scientific">Hibiscus sabdariffa</name>
    <name type="common">roselle</name>
    <dbReference type="NCBI Taxonomy" id="183260"/>
    <lineage>
        <taxon>Eukaryota</taxon>
        <taxon>Viridiplantae</taxon>
        <taxon>Streptophyta</taxon>
        <taxon>Embryophyta</taxon>
        <taxon>Tracheophyta</taxon>
        <taxon>Spermatophyta</taxon>
        <taxon>Magnoliopsida</taxon>
        <taxon>eudicotyledons</taxon>
        <taxon>Gunneridae</taxon>
        <taxon>Pentapetalae</taxon>
        <taxon>rosids</taxon>
        <taxon>malvids</taxon>
        <taxon>Malvales</taxon>
        <taxon>Malvaceae</taxon>
        <taxon>Malvoideae</taxon>
        <taxon>Hibiscus</taxon>
    </lineage>
</organism>
<dbReference type="InterPro" id="IPR052929">
    <property type="entry name" value="RNase_H-like_EbsB-rel"/>
</dbReference>
<comment type="caution">
    <text evidence="2">The sequence shown here is derived from an EMBL/GenBank/DDBJ whole genome shotgun (WGS) entry which is preliminary data.</text>
</comment>
<dbReference type="Proteomes" id="UP001396334">
    <property type="component" value="Unassembled WGS sequence"/>
</dbReference>
<reference evidence="2 3" key="1">
    <citation type="journal article" date="2024" name="G3 (Bethesda)">
        <title>Genome assembly of Hibiscus sabdariffa L. provides insights into metabolisms of medicinal natural products.</title>
        <authorList>
            <person name="Kim T."/>
        </authorList>
    </citation>
    <scope>NUCLEOTIDE SEQUENCE [LARGE SCALE GENOMIC DNA]</scope>
    <source>
        <strain evidence="2">TK-2024</strain>
        <tissue evidence="2">Old leaves</tissue>
    </source>
</reference>
<accession>A0ABR2QGD5</accession>
<proteinExistence type="predicted"/>
<evidence type="ECO:0000259" key="1">
    <source>
        <dbReference type="Pfam" id="PF13456"/>
    </source>
</evidence>
<dbReference type="PANTHER" id="PTHR47074:SF61">
    <property type="entry name" value="RNASE H TYPE-1 DOMAIN-CONTAINING PROTEIN"/>
    <property type="match status" value="1"/>
</dbReference>
<gene>
    <name evidence="2" type="ORF">V6N11_065243</name>
</gene>
<dbReference type="InterPro" id="IPR002156">
    <property type="entry name" value="RNaseH_domain"/>
</dbReference>
<evidence type="ECO:0000313" key="2">
    <source>
        <dbReference type="EMBL" id="KAK8999746.1"/>
    </source>
</evidence>
<evidence type="ECO:0000313" key="3">
    <source>
        <dbReference type="Proteomes" id="UP001396334"/>
    </source>
</evidence>
<feature type="domain" description="RNase H type-1" evidence="1">
    <location>
        <begin position="52"/>
        <end position="118"/>
    </location>
</feature>